<feature type="compositionally biased region" description="Basic residues" evidence="1">
    <location>
        <begin position="157"/>
        <end position="166"/>
    </location>
</feature>
<reference evidence="2 3" key="1">
    <citation type="journal article" date="2021" name="Elife">
        <title>Chloroplast acquisition without the gene transfer in kleptoplastic sea slugs, Plakobranchus ocellatus.</title>
        <authorList>
            <person name="Maeda T."/>
            <person name="Takahashi S."/>
            <person name="Yoshida T."/>
            <person name="Shimamura S."/>
            <person name="Takaki Y."/>
            <person name="Nagai Y."/>
            <person name="Toyoda A."/>
            <person name="Suzuki Y."/>
            <person name="Arimoto A."/>
            <person name="Ishii H."/>
            <person name="Satoh N."/>
            <person name="Nishiyama T."/>
            <person name="Hasebe M."/>
            <person name="Maruyama T."/>
            <person name="Minagawa J."/>
            <person name="Obokata J."/>
            <person name="Shigenobu S."/>
        </authorList>
    </citation>
    <scope>NUCLEOTIDE SEQUENCE [LARGE SCALE GENOMIC DNA]</scope>
</reference>
<keyword evidence="3" id="KW-1185">Reference proteome</keyword>
<dbReference type="AlphaFoldDB" id="A0AAV4CE13"/>
<feature type="compositionally biased region" description="Polar residues" evidence="1">
    <location>
        <begin position="77"/>
        <end position="97"/>
    </location>
</feature>
<dbReference type="Proteomes" id="UP000735302">
    <property type="component" value="Unassembled WGS sequence"/>
</dbReference>
<accession>A0AAV4CE13</accession>
<proteinExistence type="predicted"/>
<evidence type="ECO:0000313" key="2">
    <source>
        <dbReference type="EMBL" id="GFO29572.1"/>
    </source>
</evidence>
<feature type="region of interest" description="Disordered" evidence="1">
    <location>
        <begin position="157"/>
        <end position="198"/>
    </location>
</feature>
<organism evidence="2 3">
    <name type="scientific">Plakobranchus ocellatus</name>
    <dbReference type="NCBI Taxonomy" id="259542"/>
    <lineage>
        <taxon>Eukaryota</taxon>
        <taxon>Metazoa</taxon>
        <taxon>Spiralia</taxon>
        <taxon>Lophotrochozoa</taxon>
        <taxon>Mollusca</taxon>
        <taxon>Gastropoda</taxon>
        <taxon>Heterobranchia</taxon>
        <taxon>Euthyneura</taxon>
        <taxon>Panpulmonata</taxon>
        <taxon>Sacoglossa</taxon>
        <taxon>Placobranchoidea</taxon>
        <taxon>Plakobranchidae</taxon>
        <taxon>Plakobranchus</taxon>
    </lineage>
</organism>
<evidence type="ECO:0000256" key="1">
    <source>
        <dbReference type="SAM" id="MobiDB-lite"/>
    </source>
</evidence>
<dbReference type="EMBL" id="BLXT01006168">
    <property type="protein sequence ID" value="GFO29572.1"/>
    <property type="molecule type" value="Genomic_DNA"/>
</dbReference>
<sequence>MDHKHSMSCAEALLSLLAQLEQSQILNPHLILKLQLKLLYQKERISIASQVLNVQIIRPKPHICVLQKFFTLRETTAATSSEGPTEPEVTTATSSEGPTEPEASIATSASPQQGDLGFQALCQAWAWVAGLEPATVGSLKISGQIPYPLCHRHPIVRRRRRQRTRPTRIMTTTTSTTITGEEGKGEKEEKQKEDEKNE</sequence>
<feature type="compositionally biased region" description="Low complexity" evidence="1">
    <location>
        <begin position="167"/>
        <end position="180"/>
    </location>
</feature>
<feature type="compositionally biased region" description="Basic and acidic residues" evidence="1">
    <location>
        <begin position="181"/>
        <end position="198"/>
    </location>
</feature>
<comment type="caution">
    <text evidence="2">The sequence shown here is derived from an EMBL/GenBank/DDBJ whole genome shotgun (WGS) entry which is preliminary data.</text>
</comment>
<gene>
    <name evidence="2" type="ORF">PoB_005607700</name>
</gene>
<feature type="region of interest" description="Disordered" evidence="1">
    <location>
        <begin position="77"/>
        <end position="110"/>
    </location>
</feature>
<name>A0AAV4CE13_9GAST</name>
<evidence type="ECO:0000313" key="3">
    <source>
        <dbReference type="Proteomes" id="UP000735302"/>
    </source>
</evidence>
<protein>
    <submittedName>
        <fullName evidence="2">Uncharacterized protein</fullName>
    </submittedName>
</protein>